<evidence type="ECO:0000256" key="13">
    <source>
        <dbReference type="PROSITE-ProRule" id="PRU01360"/>
    </source>
</evidence>
<evidence type="ECO:0000256" key="12">
    <source>
        <dbReference type="ARBA" id="ARBA00023237"/>
    </source>
</evidence>
<feature type="region of interest" description="Disordered" evidence="15">
    <location>
        <begin position="571"/>
        <end position="590"/>
    </location>
</feature>
<evidence type="ECO:0000256" key="9">
    <source>
        <dbReference type="ARBA" id="ARBA00023077"/>
    </source>
</evidence>
<name>A0A366DKM7_9HYPH</name>
<keyword evidence="5 13" id="KW-1134">Transmembrane beta strand</keyword>
<reference evidence="17 18" key="1">
    <citation type="submission" date="2018-06" db="EMBL/GenBank/DDBJ databases">
        <title>Genomic Encyclopedia of Type Strains, Phase IV (KMG-IV): sequencing the most valuable type-strain genomes for metagenomic binning, comparative biology and taxonomic classification.</title>
        <authorList>
            <person name="Goeker M."/>
        </authorList>
    </citation>
    <scope>NUCLEOTIDE SEQUENCE [LARGE SCALE GENOMIC DNA]</scope>
    <source>
        <strain evidence="17 18">DSM 25619</strain>
    </source>
</reference>
<dbReference type="SMART" id="SM00965">
    <property type="entry name" value="STN"/>
    <property type="match status" value="1"/>
</dbReference>
<dbReference type="InterPro" id="IPR037066">
    <property type="entry name" value="Plug_dom_sf"/>
</dbReference>
<dbReference type="GO" id="GO:0009279">
    <property type="term" value="C:cell outer membrane"/>
    <property type="evidence" value="ECO:0007669"/>
    <property type="project" value="UniProtKB-SubCell"/>
</dbReference>
<dbReference type="GO" id="GO:0044718">
    <property type="term" value="P:siderophore transmembrane transport"/>
    <property type="evidence" value="ECO:0007669"/>
    <property type="project" value="TreeGrafter"/>
</dbReference>
<accession>A0A366DKM7</accession>
<dbReference type="InterPro" id="IPR039426">
    <property type="entry name" value="TonB-dep_rcpt-like"/>
</dbReference>
<evidence type="ECO:0000256" key="6">
    <source>
        <dbReference type="ARBA" id="ARBA00022496"/>
    </source>
</evidence>
<dbReference type="Gene3D" id="2.170.130.10">
    <property type="entry name" value="TonB-dependent receptor, plug domain"/>
    <property type="match status" value="1"/>
</dbReference>
<keyword evidence="11 17" id="KW-0675">Receptor</keyword>
<dbReference type="GO" id="GO:0015344">
    <property type="term" value="F:siderophore uptake transmembrane transporter activity"/>
    <property type="evidence" value="ECO:0007669"/>
    <property type="project" value="TreeGrafter"/>
</dbReference>
<keyword evidence="10 13" id="KW-0472">Membrane</keyword>
<evidence type="ECO:0000256" key="1">
    <source>
        <dbReference type="ARBA" id="ARBA00004571"/>
    </source>
</evidence>
<dbReference type="InterPro" id="IPR012910">
    <property type="entry name" value="Plug_dom"/>
</dbReference>
<dbReference type="SUPFAM" id="SSF56935">
    <property type="entry name" value="Porins"/>
    <property type="match status" value="1"/>
</dbReference>
<dbReference type="Proteomes" id="UP000252893">
    <property type="component" value="Unassembled WGS sequence"/>
</dbReference>
<dbReference type="InterPro" id="IPR000531">
    <property type="entry name" value="Beta-barrel_TonB"/>
</dbReference>
<evidence type="ECO:0000256" key="2">
    <source>
        <dbReference type="ARBA" id="ARBA00009810"/>
    </source>
</evidence>
<evidence type="ECO:0000256" key="5">
    <source>
        <dbReference type="ARBA" id="ARBA00022452"/>
    </source>
</evidence>
<keyword evidence="8" id="KW-0408">Iron</keyword>
<evidence type="ECO:0000259" key="16">
    <source>
        <dbReference type="SMART" id="SM00965"/>
    </source>
</evidence>
<keyword evidence="4 13" id="KW-0813">Transport</keyword>
<evidence type="ECO:0000313" key="18">
    <source>
        <dbReference type="Proteomes" id="UP000252893"/>
    </source>
</evidence>
<comment type="caution">
    <text evidence="17">The sequence shown here is derived from an EMBL/GenBank/DDBJ whole genome shotgun (WGS) entry which is preliminary data.</text>
</comment>
<dbReference type="CDD" id="cd01347">
    <property type="entry name" value="ligand_gated_channel"/>
    <property type="match status" value="1"/>
</dbReference>
<gene>
    <name evidence="17" type="ORF">DFR47_11261</name>
</gene>
<dbReference type="PANTHER" id="PTHR30069">
    <property type="entry name" value="TONB-DEPENDENT OUTER MEMBRANE RECEPTOR"/>
    <property type="match status" value="1"/>
</dbReference>
<feature type="compositionally biased region" description="Basic and acidic residues" evidence="15">
    <location>
        <begin position="324"/>
        <end position="342"/>
    </location>
</feature>
<organism evidence="17 18">
    <name type="scientific">Pseudochrobactrum asaccharolyticum</name>
    <dbReference type="NCBI Taxonomy" id="354351"/>
    <lineage>
        <taxon>Bacteria</taxon>
        <taxon>Pseudomonadati</taxon>
        <taxon>Pseudomonadota</taxon>
        <taxon>Alphaproteobacteria</taxon>
        <taxon>Hyphomicrobiales</taxon>
        <taxon>Brucellaceae</taxon>
        <taxon>Pseudochrobactrum</taxon>
    </lineage>
</organism>
<dbReference type="InterPro" id="IPR011662">
    <property type="entry name" value="Secretin/TonB_short_N"/>
</dbReference>
<dbReference type="RefSeq" id="WP_113946186.1">
    <property type="nucleotide sequence ID" value="NZ_JBHEEG010000011.1"/>
</dbReference>
<keyword evidence="9 14" id="KW-0798">TonB box</keyword>
<evidence type="ECO:0000256" key="14">
    <source>
        <dbReference type="RuleBase" id="RU003357"/>
    </source>
</evidence>
<dbReference type="InterPro" id="IPR036942">
    <property type="entry name" value="Beta-barrel_TonB_sf"/>
</dbReference>
<dbReference type="InterPro" id="IPR011276">
    <property type="entry name" value="TonB_haem/Hb_rcpt"/>
</dbReference>
<keyword evidence="6" id="KW-0410">Iron transport</keyword>
<dbReference type="Gene3D" id="3.55.50.30">
    <property type="match status" value="1"/>
</dbReference>
<dbReference type="NCBIfam" id="TIGR01785">
    <property type="entry name" value="TonB-hemin"/>
    <property type="match status" value="1"/>
</dbReference>
<keyword evidence="7 13" id="KW-0812">Transmembrane</keyword>
<dbReference type="Gene3D" id="2.40.170.20">
    <property type="entry name" value="TonB-dependent receptor, beta-barrel domain"/>
    <property type="match status" value="1"/>
</dbReference>
<evidence type="ECO:0000256" key="11">
    <source>
        <dbReference type="ARBA" id="ARBA00023170"/>
    </source>
</evidence>
<evidence type="ECO:0000313" key="17">
    <source>
        <dbReference type="EMBL" id="RBO90591.1"/>
    </source>
</evidence>
<dbReference type="PANTHER" id="PTHR30069:SF41">
    <property type="entry name" value="HEME_HEMOPEXIN UTILIZATION PROTEIN C"/>
    <property type="match status" value="1"/>
</dbReference>
<comment type="similarity">
    <text evidence="2 13 14">Belongs to the TonB-dependent receptor family.</text>
</comment>
<evidence type="ECO:0000256" key="10">
    <source>
        <dbReference type="ARBA" id="ARBA00023136"/>
    </source>
</evidence>
<evidence type="ECO:0000256" key="4">
    <source>
        <dbReference type="ARBA" id="ARBA00022448"/>
    </source>
</evidence>
<evidence type="ECO:0000256" key="8">
    <source>
        <dbReference type="ARBA" id="ARBA00023004"/>
    </source>
</evidence>
<dbReference type="OrthoDB" id="9796221at2"/>
<dbReference type="Pfam" id="PF00593">
    <property type="entry name" value="TonB_dep_Rec_b-barrel"/>
    <property type="match status" value="1"/>
</dbReference>
<comment type="subcellular location">
    <subcellularLocation>
        <location evidence="1 13">Cell outer membrane</location>
        <topology evidence="1 13">Multi-pass membrane protein</topology>
    </subcellularLocation>
</comment>
<keyword evidence="18" id="KW-1185">Reference proteome</keyword>
<dbReference type="GO" id="GO:0015232">
    <property type="term" value="F:heme transmembrane transporter activity"/>
    <property type="evidence" value="ECO:0007669"/>
    <property type="project" value="InterPro"/>
</dbReference>
<dbReference type="AlphaFoldDB" id="A0A366DKM7"/>
<dbReference type="Pfam" id="PF07660">
    <property type="entry name" value="STN"/>
    <property type="match status" value="1"/>
</dbReference>
<evidence type="ECO:0000256" key="15">
    <source>
        <dbReference type="SAM" id="MobiDB-lite"/>
    </source>
</evidence>
<dbReference type="EMBL" id="QNRH01000012">
    <property type="protein sequence ID" value="RBO90591.1"/>
    <property type="molecule type" value="Genomic_DNA"/>
</dbReference>
<dbReference type="Pfam" id="PF07715">
    <property type="entry name" value="Plug"/>
    <property type="match status" value="1"/>
</dbReference>
<proteinExistence type="inferred from homology"/>
<keyword evidence="12 13" id="KW-0998">Cell outer membrane</keyword>
<feature type="domain" description="Secretin/TonB short N-terminal" evidence="16">
    <location>
        <begin position="73"/>
        <end position="124"/>
    </location>
</feature>
<protein>
    <recommendedName>
        <fullName evidence="3">Heme transporter BhuA</fullName>
    </recommendedName>
</protein>
<evidence type="ECO:0000256" key="7">
    <source>
        <dbReference type="ARBA" id="ARBA00022692"/>
    </source>
</evidence>
<evidence type="ECO:0000256" key="3">
    <source>
        <dbReference type="ARBA" id="ARBA00021261"/>
    </source>
</evidence>
<feature type="region of interest" description="Disordered" evidence="15">
    <location>
        <begin position="323"/>
        <end position="342"/>
    </location>
</feature>
<sequence>MPLPVKRVKYARSMILRPHLWVCSVAIIALSPFPAYAQNRETSTVSLGMRRDFSLASQPLSSTIVRFSAQTGINILADGAFAAGIQSSPVKGSLTVEEALSQMLRGTGYFYQRNDPRSFTLVRQSTTNTDQATDAGVQLDVITIQTGNRSVSGLVAGKNAPYQTTAAVTSVDAQTLGEKNAGNLDAAIRSSAGTFTRKAMSGAGVAVNIRGMEGYGRVNMMIDGARQNIRVMGHGVSGGSAFIDSDLLAGLDMGRGSLSGAAGVGALGGAANFRTLGIDDVILPGKSYGALSTIKYGNNAYDWSTMAAAGMRAENGTGIMGAFNRRDSGAPKGGEDDNGRRLTDRNQAEDLKSGLAKLELGHGEDHKLLLGGIWYNNKSTIRGEPQDYLNHTYTARYDYTPDNDLIDLTVNAYYNDAQVRFSGGKYAGQFTRDKGMGIDVTNRSHADLSNDIALKLTYGGAYYHDDVTNGQSWGRGGPGDGKIGIGSLFADATLSYGMFDLTAGFHYDTFRLQGDVVKKNDRQTVLEYADRSDSHFNPRVTFAATPVDGVQFYTTYAKTFRPPTITETFFPGAHSATPNPTSPNPDLEGESSKGWEFGMNVLKKDVLAPGDALRMKANYFNNDVENYITSGAYSMKNMPMLQFVNITGKTRIKGFELETNYDSGFAFAGVTYSKTSTDLPYGMWSDGFGIGELNGLPDYTVTINAGFRALDEKLTIGGQVRRIGKTKAVKPPMGPQLIDVEGYMLADAYASYKYNENATFFVNIENITNKAYKPAQFMDPQKFGRGRTVIGGMTLRF</sequence>
<dbReference type="PROSITE" id="PS52016">
    <property type="entry name" value="TONB_DEPENDENT_REC_3"/>
    <property type="match status" value="1"/>
</dbReference>
<keyword evidence="6" id="KW-0406">Ion transport</keyword>